<dbReference type="Proteomes" id="UP000601435">
    <property type="component" value="Unassembled WGS sequence"/>
</dbReference>
<protein>
    <submittedName>
        <fullName evidence="1">CofG protein</fullName>
    </submittedName>
</protein>
<feature type="non-terminal residue" evidence="1">
    <location>
        <position position="455"/>
    </location>
</feature>
<feature type="non-terminal residue" evidence="1">
    <location>
        <position position="1"/>
    </location>
</feature>
<sequence>DWSRHADICKAFQLGKFEAGAVANLMSNVSEPVRAMVTSDVRKRGMRTLILHEAIAKDVLNRGFTSGRDRLVTLFWHRLINDHDKTPRELRKPSSYRDCLALHSICGGFTHFLAQLEKAIPEADFKKEDASLKQLFMSGVLDPEIQGALENAVPPGDLKSIGHLRTICNDVQHRCAVEVDARNEELARKLSEATFAQLKAQIETDLETLKQRVPDSNTMAMQAAMDVKYIKDRQQTGNDWVAKWLSENCRVIFPTEDQLGRSVAQFSQLVLCTLDCTVYPSNAKMLQTLMDMLCTVLNMSPDNMCHLQCPQHQAQTSVNAALKHRRALEDGLINRSLDLSRGVTLLFQKDATGRASDKRPGTQSCYAVFSQHCRAAWLLGHDAMIVSGVQLFFVTFLGSKNCQVSQSAWQKSEPLNNQTIGDLALVKVSEMKGYDSENRPSAAARVEQQLDCISG</sequence>
<reference evidence="1" key="1">
    <citation type="submission" date="2021-02" db="EMBL/GenBank/DDBJ databases">
        <authorList>
            <person name="Dougan E. K."/>
            <person name="Rhodes N."/>
            <person name="Thang M."/>
            <person name="Chan C."/>
        </authorList>
    </citation>
    <scope>NUCLEOTIDE SEQUENCE</scope>
</reference>
<name>A0A813A722_9DINO</name>
<evidence type="ECO:0000313" key="2">
    <source>
        <dbReference type="Proteomes" id="UP000601435"/>
    </source>
</evidence>
<proteinExistence type="predicted"/>
<comment type="caution">
    <text evidence="1">The sequence shown here is derived from an EMBL/GenBank/DDBJ whole genome shotgun (WGS) entry which is preliminary data.</text>
</comment>
<accession>A0A813A722</accession>
<keyword evidence="2" id="KW-1185">Reference proteome</keyword>
<dbReference type="OrthoDB" id="445522at2759"/>
<gene>
    <name evidence="1" type="primary">cofG</name>
    <name evidence="1" type="ORF">SNEC2469_LOCUS26712</name>
</gene>
<dbReference type="EMBL" id="CAJNJA010054962">
    <property type="protein sequence ID" value="CAE7854074.1"/>
    <property type="molecule type" value="Genomic_DNA"/>
</dbReference>
<evidence type="ECO:0000313" key="1">
    <source>
        <dbReference type="EMBL" id="CAE7854074.1"/>
    </source>
</evidence>
<organism evidence="1 2">
    <name type="scientific">Symbiodinium necroappetens</name>
    <dbReference type="NCBI Taxonomy" id="1628268"/>
    <lineage>
        <taxon>Eukaryota</taxon>
        <taxon>Sar</taxon>
        <taxon>Alveolata</taxon>
        <taxon>Dinophyceae</taxon>
        <taxon>Suessiales</taxon>
        <taxon>Symbiodiniaceae</taxon>
        <taxon>Symbiodinium</taxon>
    </lineage>
</organism>
<dbReference type="AlphaFoldDB" id="A0A813A722"/>